<dbReference type="InterPro" id="IPR041118">
    <property type="entry name" value="Rx_N"/>
</dbReference>
<dbReference type="GO" id="GO:0006952">
    <property type="term" value="P:defense response"/>
    <property type="evidence" value="ECO:0007669"/>
    <property type="project" value="UniProtKB-KW"/>
</dbReference>
<protein>
    <submittedName>
        <fullName evidence="10">Putative disease resistance RPP13-like protein 1</fullName>
    </submittedName>
</protein>
<keyword evidence="2" id="KW-0677">Repeat</keyword>
<evidence type="ECO:0000256" key="3">
    <source>
        <dbReference type="ARBA" id="ARBA00022741"/>
    </source>
</evidence>
<evidence type="ECO:0000313" key="10">
    <source>
        <dbReference type="EMBL" id="RVW25260.1"/>
    </source>
</evidence>
<dbReference type="SUPFAM" id="SSF52058">
    <property type="entry name" value="L domain-like"/>
    <property type="match status" value="3"/>
</dbReference>
<dbReference type="Pfam" id="PF25019">
    <property type="entry name" value="LRR_R13L1-DRL21"/>
    <property type="match status" value="1"/>
</dbReference>
<dbReference type="PRINTS" id="PR00364">
    <property type="entry name" value="DISEASERSIST"/>
</dbReference>
<dbReference type="Pfam" id="PF18052">
    <property type="entry name" value="Rx_N"/>
    <property type="match status" value="1"/>
</dbReference>
<keyword evidence="1" id="KW-0433">Leucine-rich repeat</keyword>
<evidence type="ECO:0000259" key="8">
    <source>
        <dbReference type="Pfam" id="PF23559"/>
    </source>
</evidence>
<feature type="domain" description="Disease resistance protein winged helix" evidence="8">
    <location>
        <begin position="441"/>
        <end position="509"/>
    </location>
</feature>
<comment type="caution">
    <text evidence="10">The sequence shown here is derived from an EMBL/GenBank/DDBJ whole genome shotgun (WGS) entry which is preliminary data.</text>
</comment>
<dbReference type="FunFam" id="3.40.50.300:FF:001091">
    <property type="entry name" value="Probable disease resistance protein At1g61300"/>
    <property type="match status" value="1"/>
</dbReference>
<dbReference type="InterPro" id="IPR056789">
    <property type="entry name" value="LRR_R13L1-DRL21"/>
</dbReference>
<dbReference type="Gene3D" id="1.10.10.10">
    <property type="entry name" value="Winged helix-like DNA-binding domain superfamily/Winged helix DNA-binding domain"/>
    <property type="match status" value="1"/>
</dbReference>
<dbReference type="Proteomes" id="UP000288805">
    <property type="component" value="Unassembled WGS sequence"/>
</dbReference>
<dbReference type="GO" id="GO:0005524">
    <property type="term" value="F:ATP binding"/>
    <property type="evidence" value="ECO:0007669"/>
    <property type="project" value="UniProtKB-KW"/>
</dbReference>
<feature type="domain" description="R13L1/DRL21-like LRR repeat region" evidence="9">
    <location>
        <begin position="703"/>
        <end position="830"/>
    </location>
</feature>
<evidence type="ECO:0000256" key="5">
    <source>
        <dbReference type="ARBA" id="ARBA00022840"/>
    </source>
</evidence>
<evidence type="ECO:0000259" key="7">
    <source>
        <dbReference type="Pfam" id="PF18052"/>
    </source>
</evidence>
<dbReference type="InterPro" id="IPR036388">
    <property type="entry name" value="WH-like_DNA-bd_sf"/>
</dbReference>
<dbReference type="Gene3D" id="3.40.50.300">
    <property type="entry name" value="P-loop containing nucleotide triphosphate hydrolases"/>
    <property type="match status" value="1"/>
</dbReference>
<keyword evidence="4" id="KW-0611">Plant defense</keyword>
<accession>A0A438CPX6</accession>
<dbReference type="GO" id="GO:0051707">
    <property type="term" value="P:response to other organism"/>
    <property type="evidence" value="ECO:0007669"/>
    <property type="project" value="UniProtKB-ARBA"/>
</dbReference>
<dbReference type="PANTHER" id="PTHR36766:SF51">
    <property type="entry name" value="DISEASE RESISTANCE RPP13-LIKE PROTEIN 1"/>
    <property type="match status" value="1"/>
</dbReference>
<evidence type="ECO:0000259" key="6">
    <source>
        <dbReference type="Pfam" id="PF00931"/>
    </source>
</evidence>
<gene>
    <name evidence="10" type="primary">RPPL1_52</name>
    <name evidence="10" type="ORF">CK203_108193</name>
</gene>
<reference evidence="10 11" key="1">
    <citation type="journal article" date="2018" name="PLoS Genet.">
        <title>Population sequencing reveals clonal diversity and ancestral inbreeding in the grapevine cultivar Chardonnay.</title>
        <authorList>
            <person name="Roach M.J."/>
            <person name="Johnson D.L."/>
            <person name="Bohlmann J."/>
            <person name="van Vuuren H.J."/>
            <person name="Jones S.J."/>
            <person name="Pretorius I.S."/>
            <person name="Schmidt S.A."/>
            <person name="Borneman A.R."/>
        </authorList>
    </citation>
    <scope>NUCLEOTIDE SEQUENCE [LARGE SCALE GENOMIC DNA]</scope>
    <source>
        <strain evidence="11">cv. Chardonnay</strain>
        <tissue evidence="10">Leaf</tissue>
    </source>
</reference>
<dbReference type="InterPro" id="IPR002182">
    <property type="entry name" value="NB-ARC"/>
</dbReference>
<sequence>MAFVWRGFSICFRSEAGRHVGLPRPPEVRLEEQVHAELKKWEGILLKIHAVLHDAEEKQMTNRFVQIWLADLRDLAYDVEDILDDFATEALRRKLIIDDPQPSTSTVRSIISSLSSRFNPNALVYNLNMGSKLEEITARLHEISTQKGDLDLRENVEERSNRKRKRVPETTSLVVESRVYGRETDKEAILEVLLRDELVHDNEVCVIPIVGMGGVGKTTLAQLAYHDDRVKNHFDLRAWVCVSDDFDVLRITKTLLQSIASYAREINDLNLLQVKLKEKLSGNKFLLVLDDVWNENYDKWDRLCTPLRAGGPGSKVIITTRNMGVASLTRTVSPYPLQELSNDDCRAVFAQHALGARNFEAHPHVKVIGEEMVNRCRGLPLVAKALGGILRNELNHVAWDDILKSKIWDLPEEKSGVLPALKLSYHHLPSHLKQCFAYCAIFPKGYEFKKDELILLWMGEGFLQQTKGKKRMEDLGSKYFSELLSRSFFQQSSDIMPRFMMHDLIHDLAQSIAGNVCFNLEDKLENNENIFQKARHLSFIRQANEIFKKFEVVNKGKYLRTFLALPISVSFMKSLSFITTKVTHDLLMEMKCLRVLSLSGYKMSELPSSIDNLSHLRYLNLYRSSIKRLPNSVGHLYNLQTLILRDCWSLTEMPVGMGNLINLRHLDIAGTNQLEEMPPRMGCLTNLQTLSKFIVGKGNGSSIQELKHLLDLQGELSIQGLHNVRNTRDAVDACLKNKCHIEELTMGWSGDFDDSRNELNEMLVLELLQPQRNLKKHTVEFYGGPKFPSWIGNPSFSKMESLTLKNCGKCTSLPCLGRLSLLKALRIQGMCKVKTIGDEFFGEVSLFQPFPCLESLRFEDMPEWEDWSFSDMVEECEGLFSCLRELRIRECPKLTGTLPSCLPSLAELEIFECPKLKAALPRLAYVCSLNVVECNEVVLRNGVDLSSLTTLNIQRISRLTCLREGFTQLLAALQKLVIRGCGEMTSLWENRFGLECLRGLESIDIWQCHGLVSLEEQRLPCNPKHLKIENCANLQRLPNGLQSLTCLEELSLQSCPKLESFPETGLPPMLGSLVLQKCKSLKLLPHNYNSGFLEYLEIERCPCLISFPEGELPASLKQLKNRDCANLQTLPEGMMHHNSMASYPPPRLEIWDCRQFQRISEQMLHSNTALEHLSISNYPNMKILPGFLHSLTYLYIYGCQGLVSFPERGLPTPNLRDLYINNCENLKSLPHQMQNLSSLRELNIRNCQGLESFPECGLAPNLTSLSIRDCVNLKVPLSEWGLHRLTSLSSLYISGVCPSLASLSDDDCLLPTTLSKLFISKLDSLACLALKNLSSLERISIYRSRKPFNDSLVVRIVFFPPSTRYAYCLFTVLRKNDERVQCLLGLVLLVSAILHNQEYDLFYYTPQALVAEAAAFSSALTQQFD</sequence>
<dbReference type="SUPFAM" id="SSF52540">
    <property type="entry name" value="P-loop containing nucleoside triphosphate hydrolases"/>
    <property type="match status" value="1"/>
</dbReference>
<dbReference type="InterPro" id="IPR058922">
    <property type="entry name" value="WHD_DRP"/>
</dbReference>
<name>A0A438CPX6_VITVI</name>
<dbReference type="Pfam" id="PF23559">
    <property type="entry name" value="WHD_DRP"/>
    <property type="match status" value="1"/>
</dbReference>
<evidence type="ECO:0000256" key="1">
    <source>
        <dbReference type="ARBA" id="ARBA00022614"/>
    </source>
</evidence>
<evidence type="ECO:0000256" key="4">
    <source>
        <dbReference type="ARBA" id="ARBA00022821"/>
    </source>
</evidence>
<keyword evidence="3" id="KW-0547">Nucleotide-binding</keyword>
<evidence type="ECO:0000259" key="9">
    <source>
        <dbReference type="Pfam" id="PF25019"/>
    </source>
</evidence>
<feature type="domain" description="NB-ARC" evidence="6">
    <location>
        <begin position="195"/>
        <end position="353"/>
    </location>
</feature>
<feature type="domain" description="Disease resistance N-terminal" evidence="7">
    <location>
        <begin position="27"/>
        <end position="102"/>
    </location>
</feature>
<dbReference type="Gene3D" id="1.20.5.4130">
    <property type="match status" value="1"/>
</dbReference>
<dbReference type="InterPro" id="IPR027417">
    <property type="entry name" value="P-loop_NTPase"/>
</dbReference>
<keyword evidence="5" id="KW-0067">ATP-binding</keyword>
<evidence type="ECO:0000313" key="11">
    <source>
        <dbReference type="Proteomes" id="UP000288805"/>
    </source>
</evidence>
<proteinExistence type="predicted"/>
<organism evidence="10 11">
    <name type="scientific">Vitis vinifera</name>
    <name type="common">Grape</name>
    <dbReference type="NCBI Taxonomy" id="29760"/>
    <lineage>
        <taxon>Eukaryota</taxon>
        <taxon>Viridiplantae</taxon>
        <taxon>Streptophyta</taxon>
        <taxon>Embryophyta</taxon>
        <taxon>Tracheophyta</taxon>
        <taxon>Spermatophyta</taxon>
        <taxon>Magnoliopsida</taxon>
        <taxon>eudicotyledons</taxon>
        <taxon>Gunneridae</taxon>
        <taxon>Pentapetalae</taxon>
        <taxon>rosids</taxon>
        <taxon>Vitales</taxon>
        <taxon>Vitaceae</taxon>
        <taxon>Viteae</taxon>
        <taxon>Vitis</taxon>
    </lineage>
</organism>
<dbReference type="EMBL" id="QGNW01002112">
    <property type="protein sequence ID" value="RVW25260.1"/>
    <property type="molecule type" value="Genomic_DNA"/>
</dbReference>
<dbReference type="PANTHER" id="PTHR36766">
    <property type="entry name" value="PLANT BROAD-SPECTRUM MILDEW RESISTANCE PROTEIN RPW8"/>
    <property type="match status" value="1"/>
</dbReference>
<evidence type="ECO:0000256" key="2">
    <source>
        <dbReference type="ARBA" id="ARBA00022737"/>
    </source>
</evidence>
<dbReference type="Gene3D" id="3.80.10.10">
    <property type="entry name" value="Ribonuclease Inhibitor"/>
    <property type="match status" value="3"/>
</dbReference>
<dbReference type="InterPro" id="IPR032675">
    <property type="entry name" value="LRR_dom_sf"/>
</dbReference>
<dbReference type="FunFam" id="1.10.10.10:FF:000322">
    <property type="entry name" value="Probable disease resistance protein At1g63360"/>
    <property type="match status" value="1"/>
</dbReference>
<dbReference type="GO" id="GO:0043531">
    <property type="term" value="F:ADP binding"/>
    <property type="evidence" value="ECO:0007669"/>
    <property type="project" value="InterPro"/>
</dbReference>
<dbReference type="Pfam" id="PF00931">
    <property type="entry name" value="NB-ARC"/>
    <property type="match status" value="1"/>
</dbReference>